<sequence length="145" mass="16146">MITRSAEIIFTSKINDDNDSTLVQEMTRHIRGRMGKSGSSLYLIFSTAMGDLGCCDYIIRVGGSEALILRKGPVPMRQPLLVGHARTGTYDAGYAKMETRAVAEKIETRFSEEQGAGSVLLIYQLTMQEQRVGTITHNYCYRVSE</sequence>
<dbReference type="Gene3D" id="2.40.128.20">
    <property type="match status" value="1"/>
</dbReference>
<proteinExistence type="predicted"/>
<protein>
    <submittedName>
        <fullName evidence="1">DUF1934 domain-containing protein</fullName>
    </submittedName>
</protein>
<dbReference type="RefSeq" id="WP_249098968.1">
    <property type="nucleotide sequence ID" value="NZ_JAMAST010000003.1"/>
</dbReference>
<evidence type="ECO:0000313" key="1">
    <source>
        <dbReference type="EMBL" id="MCL1631291.1"/>
    </source>
</evidence>
<keyword evidence="2" id="KW-1185">Reference proteome</keyword>
<comment type="caution">
    <text evidence="1">The sequence shown here is derived from an EMBL/GenBank/DDBJ whole genome shotgun (WGS) entry which is preliminary data.</text>
</comment>
<reference evidence="1 2" key="1">
    <citation type="submission" date="2022-05" db="EMBL/GenBank/DDBJ databases">
        <title>Sporolactobacillus sp nov CPB3-1, isolated from tree bark (Mangifera indica L.).</title>
        <authorList>
            <person name="Phuengjayaem S."/>
            <person name="Tanasupawat S."/>
        </authorList>
    </citation>
    <scope>NUCLEOTIDE SEQUENCE [LARGE SCALE GENOMIC DNA]</scope>
    <source>
        <strain evidence="1 2">CPB3-1</strain>
    </source>
</reference>
<gene>
    <name evidence="1" type="ORF">M3N64_04920</name>
</gene>
<organism evidence="1 2">
    <name type="scientific">Sporolactobacillus mangiferae</name>
    <dbReference type="NCBI Taxonomy" id="2940498"/>
    <lineage>
        <taxon>Bacteria</taxon>
        <taxon>Bacillati</taxon>
        <taxon>Bacillota</taxon>
        <taxon>Bacilli</taxon>
        <taxon>Bacillales</taxon>
        <taxon>Sporolactobacillaceae</taxon>
        <taxon>Sporolactobacillus</taxon>
    </lineage>
</organism>
<dbReference type="InterPro" id="IPR015231">
    <property type="entry name" value="DUF1934"/>
</dbReference>
<accession>A0ABT0M8V4</accession>
<name>A0ABT0M8V4_9BACL</name>
<dbReference type="Pfam" id="PF09148">
    <property type="entry name" value="DUF1934"/>
    <property type="match status" value="1"/>
</dbReference>
<dbReference type="EMBL" id="JAMAST010000003">
    <property type="protein sequence ID" value="MCL1631291.1"/>
    <property type="molecule type" value="Genomic_DNA"/>
</dbReference>
<dbReference type="Proteomes" id="UP001203004">
    <property type="component" value="Unassembled WGS sequence"/>
</dbReference>
<dbReference type="SUPFAM" id="SSF50814">
    <property type="entry name" value="Lipocalins"/>
    <property type="match status" value="1"/>
</dbReference>
<dbReference type="InterPro" id="IPR012674">
    <property type="entry name" value="Calycin"/>
</dbReference>
<evidence type="ECO:0000313" key="2">
    <source>
        <dbReference type="Proteomes" id="UP001203004"/>
    </source>
</evidence>